<dbReference type="SUPFAM" id="SSF141868">
    <property type="entry name" value="EAL domain-like"/>
    <property type="match status" value="1"/>
</dbReference>
<evidence type="ECO:0000313" key="4">
    <source>
        <dbReference type="EMBL" id="GLX77471.1"/>
    </source>
</evidence>
<dbReference type="Proteomes" id="UP001157186">
    <property type="component" value="Unassembled WGS sequence"/>
</dbReference>
<comment type="caution">
    <text evidence="4">The sequence shown here is derived from an EMBL/GenBank/DDBJ whole genome shotgun (WGS) entry which is preliminary data.</text>
</comment>
<feature type="domain" description="Response regulatory" evidence="2">
    <location>
        <begin position="6"/>
        <end position="124"/>
    </location>
</feature>
<dbReference type="Gene3D" id="3.40.50.2300">
    <property type="match status" value="1"/>
</dbReference>
<dbReference type="PANTHER" id="PTHR33121:SF71">
    <property type="entry name" value="OXYGEN SENSOR PROTEIN DOSP"/>
    <property type="match status" value="1"/>
</dbReference>
<feature type="domain" description="EAL" evidence="3">
    <location>
        <begin position="138"/>
        <end position="390"/>
    </location>
</feature>
<gene>
    <name evidence="4" type="ORF">tinsulaeT_08110</name>
</gene>
<dbReference type="InterPro" id="IPR050706">
    <property type="entry name" value="Cyclic-di-GMP_PDE-like"/>
</dbReference>
<dbReference type="InterPro" id="IPR001789">
    <property type="entry name" value="Sig_transdc_resp-reg_receiver"/>
</dbReference>
<evidence type="ECO:0000259" key="3">
    <source>
        <dbReference type="PROSITE" id="PS50883"/>
    </source>
</evidence>
<organism evidence="4 5">
    <name type="scientific">Thalassotalea insulae</name>
    <dbReference type="NCBI Taxonomy" id="2056778"/>
    <lineage>
        <taxon>Bacteria</taxon>
        <taxon>Pseudomonadati</taxon>
        <taxon>Pseudomonadota</taxon>
        <taxon>Gammaproteobacteria</taxon>
        <taxon>Alteromonadales</taxon>
        <taxon>Colwelliaceae</taxon>
        <taxon>Thalassotalea</taxon>
    </lineage>
</organism>
<dbReference type="CDD" id="cd01948">
    <property type="entry name" value="EAL"/>
    <property type="match status" value="1"/>
</dbReference>
<dbReference type="RefSeq" id="WP_284243327.1">
    <property type="nucleotide sequence ID" value="NZ_BSST01000001.1"/>
</dbReference>
<proteinExistence type="predicted"/>
<protein>
    <submittedName>
        <fullName evidence="4">Signal transduction protein</fullName>
    </submittedName>
</protein>
<dbReference type="InterPro" id="IPR001633">
    <property type="entry name" value="EAL_dom"/>
</dbReference>
<dbReference type="PROSITE" id="PS50110">
    <property type="entry name" value="RESPONSE_REGULATORY"/>
    <property type="match status" value="1"/>
</dbReference>
<name>A0ABQ6GNL6_9GAMM</name>
<evidence type="ECO:0000313" key="5">
    <source>
        <dbReference type="Proteomes" id="UP001157186"/>
    </source>
</evidence>
<dbReference type="Gene3D" id="3.20.20.450">
    <property type="entry name" value="EAL domain"/>
    <property type="match status" value="1"/>
</dbReference>
<dbReference type="SMART" id="SM00052">
    <property type="entry name" value="EAL"/>
    <property type="match status" value="1"/>
</dbReference>
<sequence length="390" mass="44107">MLEDYSIFVLDDDPQYAELLTVIAKDDGWQVESSTNPVAFLQQQVSDHTILVLDLILPNIDGIEVIRALAKRECFCPLILISGFDNKVLHSAQQLAEAHRMPVIATLTKPFELDRFITLLHNVKNNYTRKELVQGKKITFSRQELKAALANDEFTMHYQPQIDIASGKVRSIEALVRWQHPHLGLVYPDEFISLIEGFGLIDELTSSVLSAACEDLKQFKVYQPQLNLSVNVTSDNIVSLAFPELLKNISDENNIKPNDITLELTESAVMGHLTSSLDVLSRLRMKGFHLSIDDFGTGYSSLQQLYQAPFNELKIDRTFTSKMLVDNEAMVIVKICIMLGKMLNMKTLAEGVENEEILNELKQLGCDYAQGYFVSKPLSFNQFSEWLLSQ</sequence>
<dbReference type="InterPro" id="IPR035919">
    <property type="entry name" value="EAL_sf"/>
</dbReference>
<dbReference type="SMART" id="SM00448">
    <property type="entry name" value="REC"/>
    <property type="match status" value="1"/>
</dbReference>
<dbReference type="SUPFAM" id="SSF52172">
    <property type="entry name" value="CheY-like"/>
    <property type="match status" value="1"/>
</dbReference>
<dbReference type="Pfam" id="PF00563">
    <property type="entry name" value="EAL"/>
    <property type="match status" value="1"/>
</dbReference>
<dbReference type="Pfam" id="PF00072">
    <property type="entry name" value="Response_reg"/>
    <property type="match status" value="1"/>
</dbReference>
<dbReference type="EMBL" id="BSST01000001">
    <property type="protein sequence ID" value="GLX77471.1"/>
    <property type="molecule type" value="Genomic_DNA"/>
</dbReference>
<dbReference type="PROSITE" id="PS50883">
    <property type="entry name" value="EAL"/>
    <property type="match status" value="1"/>
</dbReference>
<dbReference type="PANTHER" id="PTHR33121">
    <property type="entry name" value="CYCLIC DI-GMP PHOSPHODIESTERASE PDEF"/>
    <property type="match status" value="1"/>
</dbReference>
<accession>A0ABQ6GNL6</accession>
<feature type="modified residue" description="4-aspartylphosphate" evidence="1">
    <location>
        <position position="54"/>
    </location>
</feature>
<dbReference type="InterPro" id="IPR011006">
    <property type="entry name" value="CheY-like_superfamily"/>
</dbReference>
<reference evidence="4 5" key="1">
    <citation type="submission" date="2023-03" db="EMBL/GenBank/DDBJ databases">
        <title>Draft genome sequence of Thalassotalea insulae KCTC 62186T.</title>
        <authorList>
            <person name="Sawabe T."/>
        </authorList>
    </citation>
    <scope>NUCLEOTIDE SEQUENCE [LARGE SCALE GENOMIC DNA]</scope>
    <source>
        <strain evidence="4 5">KCTC 62186</strain>
    </source>
</reference>
<keyword evidence="5" id="KW-1185">Reference proteome</keyword>
<keyword evidence="1" id="KW-0597">Phosphoprotein</keyword>
<evidence type="ECO:0000259" key="2">
    <source>
        <dbReference type="PROSITE" id="PS50110"/>
    </source>
</evidence>
<evidence type="ECO:0000256" key="1">
    <source>
        <dbReference type="PROSITE-ProRule" id="PRU00169"/>
    </source>
</evidence>